<evidence type="ECO:0000256" key="8">
    <source>
        <dbReference type="SAM" id="Phobius"/>
    </source>
</evidence>
<dbReference type="Proteomes" id="UP000663889">
    <property type="component" value="Unassembled WGS sequence"/>
</dbReference>
<evidence type="ECO:0000256" key="3">
    <source>
        <dbReference type="ARBA" id="ARBA00022989"/>
    </source>
</evidence>
<dbReference type="Pfam" id="PF00001">
    <property type="entry name" value="7tm_1"/>
    <property type="match status" value="1"/>
</dbReference>
<dbReference type="GO" id="GO:0004930">
    <property type="term" value="F:G protein-coupled receptor activity"/>
    <property type="evidence" value="ECO:0007669"/>
    <property type="project" value="UniProtKB-KW"/>
</dbReference>
<feature type="transmembrane region" description="Helical" evidence="8">
    <location>
        <begin position="247"/>
        <end position="268"/>
    </location>
</feature>
<keyword evidence="2 8" id="KW-0812">Transmembrane</keyword>
<evidence type="ECO:0000256" key="6">
    <source>
        <dbReference type="ARBA" id="ARBA00023170"/>
    </source>
</evidence>
<proteinExistence type="predicted"/>
<evidence type="ECO:0000259" key="9">
    <source>
        <dbReference type="PROSITE" id="PS50262"/>
    </source>
</evidence>
<accession>A0A815PMH7</accession>
<dbReference type="AlphaFoldDB" id="A0A815PMH7"/>
<feature type="transmembrane region" description="Helical" evidence="8">
    <location>
        <begin position="182"/>
        <end position="204"/>
    </location>
</feature>
<feature type="transmembrane region" description="Helical" evidence="8">
    <location>
        <begin position="291"/>
        <end position="311"/>
    </location>
</feature>
<reference evidence="10" key="1">
    <citation type="submission" date="2021-02" db="EMBL/GenBank/DDBJ databases">
        <authorList>
            <person name="Nowell W R."/>
        </authorList>
    </citation>
    <scope>NUCLEOTIDE SEQUENCE</scope>
</reference>
<feature type="domain" description="G-protein coupled receptors family 1 profile" evidence="9">
    <location>
        <begin position="35"/>
        <end position="311"/>
    </location>
</feature>
<evidence type="ECO:0000256" key="2">
    <source>
        <dbReference type="ARBA" id="ARBA00022692"/>
    </source>
</evidence>
<organism evidence="10 11">
    <name type="scientific">Rotaria sordida</name>
    <dbReference type="NCBI Taxonomy" id="392033"/>
    <lineage>
        <taxon>Eukaryota</taxon>
        <taxon>Metazoa</taxon>
        <taxon>Spiralia</taxon>
        <taxon>Gnathifera</taxon>
        <taxon>Rotifera</taxon>
        <taxon>Eurotatoria</taxon>
        <taxon>Bdelloidea</taxon>
        <taxon>Philodinida</taxon>
        <taxon>Philodinidae</taxon>
        <taxon>Rotaria</taxon>
    </lineage>
</organism>
<dbReference type="PROSITE" id="PS50262">
    <property type="entry name" value="G_PROTEIN_RECEP_F1_2"/>
    <property type="match status" value="1"/>
</dbReference>
<evidence type="ECO:0000256" key="5">
    <source>
        <dbReference type="ARBA" id="ARBA00023136"/>
    </source>
</evidence>
<sequence length="335" mass="38863">MFSTADINLIEVLNNVSIQFNRYFSIFIFLFGTIGNILNCFVLSQSTLRLNPCAYLFLISSIANMISIIFGLTTRILAGWNMDLTDTNSLSCKIRAFIMFVSRTIAFWLIAYATVDRWFSSCSQYQRRQMSSLKNAQRGTIIIIILSILLYCQIIYCYDANMITAPLPCYGKTVACRLSTDITYACLTVLCPLLIMFIFGLMTISNIRETYSITPSKRRVLKENNEKKKTLSLTIAQRERWKRIDRYLRHVLFVQIILLTIFTLPQVIEKFYTTLTMNTRKSLLHITIDKFIYNLVLLLTYLASGMPFYIYTLSGGSVFRRTLMNLLEKILYRHN</sequence>
<dbReference type="SUPFAM" id="SSF81321">
    <property type="entry name" value="Family A G protein-coupled receptor-like"/>
    <property type="match status" value="1"/>
</dbReference>
<dbReference type="PANTHER" id="PTHR24243">
    <property type="entry name" value="G-PROTEIN COUPLED RECEPTOR"/>
    <property type="match status" value="1"/>
</dbReference>
<feature type="transmembrane region" description="Helical" evidence="8">
    <location>
        <begin position="23"/>
        <end position="43"/>
    </location>
</feature>
<evidence type="ECO:0000313" key="11">
    <source>
        <dbReference type="Proteomes" id="UP000663889"/>
    </source>
</evidence>
<feature type="transmembrane region" description="Helical" evidence="8">
    <location>
        <begin position="55"/>
        <end position="74"/>
    </location>
</feature>
<keyword evidence="3 8" id="KW-1133">Transmembrane helix</keyword>
<protein>
    <recommendedName>
        <fullName evidence="9">G-protein coupled receptors family 1 profile domain-containing protein</fullName>
    </recommendedName>
</protein>
<feature type="transmembrane region" description="Helical" evidence="8">
    <location>
        <begin position="94"/>
        <end position="115"/>
    </location>
</feature>
<dbReference type="InterPro" id="IPR000276">
    <property type="entry name" value="GPCR_Rhodpsn"/>
</dbReference>
<dbReference type="EMBL" id="CAJNOU010004685">
    <property type="protein sequence ID" value="CAF1450996.1"/>
    <property type="molecule type" value="Genomic_DNA"/>
</dbReference>
<evidence type="ECO:0000256" key="4">
    <source>
        <dbReference type="ARBA" id="ARBA00023040"/>
    </source>
</evidence>
<dbReference type="Gene3D" id="1.20.1070.10">
    <property type="entry name" value="Rhodopsin 7-helix transmembrane proteins"/>
    <property type="match status" value="1"/>
</dbReference>
<dbReference type="GO" id="GO:0005886">
    <property type="term" value="C:plasma membrane"/>
    <property type="evidence" value="ECO:0007669"/>
    <property type="project" value="TreeGrafter"/>
</dbReference>
<keyword evidence="5 8" id="KW-0472">Membrane</keyword>
<comment type="subcellular location">
    <subcellularLocation>
        <location evidence="1">Membrane</location>
        <topology evidence="1">Multi-pass membrane protein</topology>
    </subcellularLocation>
</comment>
<dbReference type="InterPro" id="IPR017452">
    <property type="entry name" value="GPCR_Rhodpsn_7TM"/>
</dbReference>
<name>A0A815PMH7_9BILA</name>
<evidence type="ECO:0000313" key="10">
    <source>
        <dbReference type="EMBL" id="CAF1450996.1"/>
    </source>
</evidence>
<keyword evidence="4" id="KW-0297">G-protein coupled receptor</keyword>
<keyword evidence="7" id="KW-0807">Transducer</keyword>
<feature type="transmembrane region" description="Helical" evidence="8">
    <location>
        <begin position="136"/>
        <end position="156"/>
    </location>
</feature>
<keyword evidence="6" id="KW-0675">Receptor</keyword>
<dbReference type="PANTHER" id="PTHR24243:SF230">
    <property type="entry name" value="G-PROTEIN COUPLED RECEPTORS FAMILY 1 PROFILE DOMAIN-CONTAINING PROTEIN"/>
    <property type="match status" value="1"/>
</dbReference>
<gene>
    <name evidence="10" type="ORF">SEV965_LOCUS33687</name>
</gene>
<evidence type="ECO:0000256" key="7">
    <source>
        <dbReference type="ARBA" id="ARBA00023224"/>
    </source>
</evidence>
<evidence type="ECO:0000256" key="1">
    <source>
        <dbReference type="ARBA" id="ARBA00004141"/>
    </source>
</evidence>
<comment type="caution">
    <text evidence="10">The sequence shown here is derived from an EMBL/GenBank/DDBJ whole genome shotgun (WGS) entry which is preliminary data.</text>
</comment>